<gene>
    <name evidence="1" type="ORF">KY290_030561</name>
</gene>
<comment type="caution">
    <text evidence="1">The sequence shown here is derived from an EMBL/GenBank/DDBJ whole genome shotgun (WGS) entry which is preliminary data.</text>
</comment>
<proteinExistence type="predicted"/>
<sequence>MADNYALHGHSSLKATPCQESSVFAVTFLDYELQELKLGVYKMKGPWQRSKFQENLELGNRDLKLPLPV</sequence>
<evidence type="ECO:0000313" key="1">
    <source>
        <dbReference type="EMBL" id="KAH0742568.1"/>
    </source>
</evidence>
<organism evidence="1 2">
    <name type="scientific">Solanum tuberosum</name>
    <name type="common">Potato</name>
    <dbReference type="NCBI Taxonomy" id="4113"/>
    <lineage>
        <taxon>Eukaryota</taxon>
        <taxon>Viridiplantae</taxon>
        <taxon>Streptophyta</taxon>
        <taxon>Embryophyta</taxon>
        <taxon>Tracheophyta</taxon>
        <taxon>Spermatophyta</taxon>
        <taxon>Magnoliopsida</taxon>
        <taxon>eudicotyledons</taxon>
        <taxon>Gunneridae</taxon>
        <taxon>Pentapetalae</taxon>
        <taxon>asterids</taxon>
        <taxon>lamiids</taxon>
        <taxon>Solanales</taxon>
        <taxon>Solanaceae</taxon>
        <taxon>Solanoideae</taxon>
        <taxon>Solaneae</taxon>
        <taxon>Solanum</taxon>
    </lineage>
</organism>
<evidence type="ECO:0000313" key="2">
    <source>
        <dbReference type="Proteomes" id="UP000826656"/>
    </source>
</evidence>
<accession>A0ABQ7U7Y5</accession>
<protein>
    <submittedName>
        <fullName evidence="1">Uncharacterized protein</fullName>
    </submittedName>
</protein>
<dbReference type="EMBL" id="JAIVGD010000023">
    <property type="protein sequence ID" value="KAH0742568.1"/>
    <property type="molecule type" value="Genomic_DNA"/>
</dbReference>
<dbReference type="Proteomes" id="UP000826656">
    <property type="component" value="Unassembled WGS sequence"/>
</dbReference>
<reference evidence="1 2" key="1">
    <citation type="journal article" date="2021" name="bioRxiv">
        <title>Chromosome-scale and haplotype-resolved genome assembly of a tetraploid potato cultivar.</title>
        <authorList>
            <person name="Sun H."/>
            <person name="Jiao W.-B."/>
            <person name="Krause K."/>
            <person name="Campoy J.A."/>
            <person name="Goel M."/>
            <person name="Folz-Donahue K."/>
            <person name="Kukat C."/>
            <person name="Huettel B."/>
            <person name="Schneeberger K."/>
        </authorList>
    </citation>
    <scope>NUCLEOTIDE SEQUENCE [LARGE SCALE GENOMIC DNA]</scope>
    <source>
        <strain evidence="1">SolTubOtavaFocal</strain>
        <tissue evidence="1">Leaves</tissue>
    </source>
</reference>
<name>A0ABQ7U7Y5_SOLTU</name>
<keyword evidence="2" id="KW-1185">Reference proteome</keyword>